<dbReference type="Proteomes" id="UP000707356">
    <property type="component" value="Unassembled WGS sequence"/>
</dbReference>
<dbReference type="EMBL" id="JAHHHV010000047">
    <property type="protein sequence ID" value="MBW4465533.1"/>
    <property type="molecule type" value="Genomic_DNA"/>
</dbReference>
<dbReference type="GO" id="GO:0051607">
    <property type="term" value="P:defense response to virus"/>
    <property type="evidence" value="ECO:0007669"/>
    <property type="project" value="UniProtKB-KW"/>
</dbReference>
<accession>A0A951P9W6</accession>
<gene>
    <name evidence="4" type="ORF">KME07_08840</name>
</gene>
<proteinExistence type="predicted"/>
<dbReference type="InterPro" id="IPR043128">
    <property type="entry name" value="Rev_trsase/Diguanyl_cyclase"/>
</dbReference>
<sequence length="559" mass="62367">MTIYTATVIDTSGIQPYIFGSNRLRENIGASYLVNQATGAWVKEALGALSDALKKEQSANYDIYIPPERTSEAPPKIHQDPRIVAELIYTGGGNAIAIFHDRTYAIRFIQILSQRVLHEAPGLTLSVAHQDFDWDETGSLFQAVQQLRHKLEYNKPPKAPSAPLLGLSVTAACNSTQLVAIGMSDEFGAPADDTYLISREVQHKITAVPDSNDRLWRQLRTVIPKELPYEFPTDFDNLGRSRGESSYIAIVHADGNSMGNRFEQCGKGKSNMEYVTAIRKLSNSVNHAGVSALRSVTQQLINSIADHDKNGKIISGKLGQFPLNQDEKTGRYYLPFRPLVYGGDDVAFVCDGRLGLELAALYLEAFAQQTDFEGRPFSACAGIAIVKTHYPFARAYALSEALCGSAKTLIRNETKPTQQSALDWHIATSGLLGSIGQVRQREYQSAQQKPLVMRPLWLSHQDEWRTWEGFKHVTEDFVAGEDWKDRKNKVLALREVLRQGGDAIEQFLNVYKLDYLPTFPVQNGLEKTLQKSGWVNEHCGYFDAIEAMDFYLDIAGRNP</sequence>
<keyword evidence="2" id="KW-0051">Antiviral defense</keyword>
<dbReference type="AlphaFoldDB" id="A0A951P9W6"/>
<dbReference type="Gene3D" id="3.30.70.270">
    <property type="match status" value="1"/>
</dbReference>
<name>A0A951P9W6_9CYAN</name>
<reference evidence="4" key="2">
    <citation type="journal article" date="2022" name="Microbiol. Resour. Announc.">
        <title>Metagenome Sequencing to Explore Phylogenomics of Terrestrial Cyanobacteria.</title>
        <authorList>
            <person name="Ward R.D."/>
            <person name="Stajich J.E."/>
            <person name="Johansen J.R."/>
            <person name="Huntemann M."/>
            <person name="Clum A."/>
            <person name="Foster B."/>
            <person name="Foster B."/>
            <person name="Roux S."/>
            <person name="Palaniappan K."/>
            <person name="Varghese N."/>
            <person name="Mukherjee S."/>
            <person name="Reddy T.B.K."/>
            <person name="Daum C."/>
            <person name="Copeland A."/>
            <person name="Chen I.A."/>
            <person name="Ivanova N.N."/>
            <person name="Kyrpides N.C."/>
            <person name="Shapiro N."/>
            <person name="Eloe-Fadrosh E.A."/>
            <person name="Pietrasiak N."/>
        </authorList>
    </citation>
    <scope>NUCLEOTIDE SEQUENCE</scope>
    <source>
        <strain evidence="4">GSE-TBD4-15B</strain>
    </source>
</reference>
<comment type="caution">
    <text evidence="4">The sequence shown here is derived from an EMBL/GenBank/DDBJ whole genome shotgun (WGS) entry which is preliminary data.</text>
</comment>
<evidence type="ECO:0000313" key="5">
    <source>
        <dbReference type="Proteomes" id="UP000707356"/>
    </source>
</evidence>
<evidence type="ECO:0000259" key="3">
    <source>
        <dbReference type="Pfam" id="PF22335"/>
    </source>
</evidence>
<evidence type="ECO:0000256" key="1">
    <source>
        <dbReference type="ARBA" id="ARBA00022741"/>
    </source>
</evidence>
<feature type="domain" description="Cas10/Cmr2 second palm" evidence="3">
    <location>
        <begin position="247"/>
        <end position="412"/>
    </location>
</feature>
<reference evidence="4" key="1">
    <citation type="submission" date="2021-05" db="EMBL/GenBank/DDBJ databases">
        <authorList>
            <person name="Pietrasiak N."/>
            <person name="Ward R."/>
            <person name="Stajich J.E."/>
            <person name="Kurbessoian T."/>
        </authorList>
    </citation>
    <scope>NUCLEOTIDE SEQUENCE</scope>
    <source>
        <strain evidence="4">GSE-TBD4-15B</strain>
    </source>
</reference>
<dbReference type="InterPro" id="IPR054767">
    <property type="entry name" value="Cas10-Cmr2_palm2"/>
</dbReference>
<evidence type="ECO:0000256" key="2">
    <source>
        <dbReference type="ARBA" id="ARBA00023118"/>
    </source>
</evidence>
<dbReference type="GO" id="GO:0000166">
    <property type="term" value="F:nucleotide binding"/>
    <property type="evidence" value="ECO:0007669"/>
    <property type="project" value="UniProtKB-KW"/>
</dbReference>
<organism evidence="4 5">
    <name type="scientific">Pegethrix bostrychoides GSE-TBD4-15B</name>
    <dbReference type="NCBI Taxonomy" id="2839662"/>
    <lineage>
        <taxon>Bacteria</taxon>
        <taxon>Bacillati</taxon>
        <taxon>Cyanobacteriota</taxon>
        <taxon>Cyanophyceae</taxon>
        <taxon>Oculatellales</taxon>
        <taxon>Oculatellaceae</taxon>
        <taxon>Pegethrix</taxon>
    </lineage>
</organism>
<evidence type="ECO:0000313" key="4">
    <source>
        <dbReference type="EMBL" id="MBW4465533.1"/>
    </source>
</evidence>
<dbReference type="Pfam" id="PF22335">
    <property type="entry name" value="Cas10-Cmr2_palm2"/>
    <property type="match status" value="1"/>
</dbReference>
<protein>
    <recommendedName>
        <fullName evidence="3">Cas10/Cmr2 second palm domain-containing protein</fullName>
    </recommendedName>
</protein>
<keyword evidence="1" id="KW-0547">Nucleotide-binding</keyword>